<dbReference type="Pfam" id="PF00512">
    <property type="entry name" value="HisKA"/>
    <property type="match status" value="1"/>
</dbReference>
<dbReference type="Gene3D" id="3.30.565.10">
    <property type="entry name" value="Histidine kinase-like ATPase, C-terminal domain"/>
    <property type="match status" value="1"/>
</dbReference>
<dbReference type="PRINTS" id="PR00344">
    <property type="entry name" value="BCTRLSENSOR"/>
</dbReference>
<dbReference type="InterPro" id="IPR003661">
    <property type="entry name" value="HisK_dim/P_dom"/>
</dbReference>
<keyword evidence="9" id="KW-0812">Transmembrane</keyword>
<keyword evidence="5" id="KW-0547">Nucleotide-binding</keyword>
<keyword evidence="4" id="KW-0808">Transferase</keyword>
<dbReference type="SUPFAM" id="SSF55785">
    <property type="entry name" value="PYP-like sensor domain (PAS domain)"/>
    <property type="match status" value="1"/>
</dbReference>
<keyword evidence="6" id="KW-0418">Kinase</keyword>
<feature type="domain" description="Histidine kinase" evidence="10">
    <location>
        <begin position="403"/>
        <end position="644"/>
    </location>
</feature>
<dbReference type="Pfam" id="PF02518">
    <property type="entry name" value="HATPase_c"/>
    <property type="match status" value="1"/>
</dbReference>
<evidence type="ECO:0000256" key="3">
    <source>
        <dbReference type="ARBA" id="ARBA00022553"/>
    </source>
</evidence>
<dbReference type="PANTHER" id="PTHR43065">
    <property type="entry name" value="SENSOR HISTIDINE KINASE"/>
    <property type="match status" value="1"/>
</dbReference>
<feature type="transmembrane region" description="Helical" evidence="9">
    <location>
        <begin position="146"/>
        <end position="166"/>
    </location>
</feature>
<dbReference type="Gene3D" id="3.30.450.20">
    <property type="entry name" value="PAS domain"/>
    <property type="match status" value="1"/>
</dbReference>
<evidence type="ECO:0000313" key="12">
    <source>
        <dbReference type="Proteomes" id="UP001481413"/>
    </source>
</evidence>
<evidence type="ECO:0000256" key="8">
    <source>
        <dbReference type="ARBA" id="ARBA00023012"/>
    </source>
</evidence>
<dbReference type="Pfam" id="PF00989">
    <property type="entry name" value="PAS"/>
    <property type="match status" value="1"/>
</dbReference>
<dbReference type="SUPFAM" id="SSF47384">
    <property type="entry name" value="Homodimeric domain of signal transducing histidine kinase"/>
    <property type="match status" value="1"/>
</dbReference>
<dbReference type="EC" id="2.7.13.3" evidence="2"/>
<comment type="catalytic activity">
    <reaction evidence="1">
        <text>ATP + protein L-histidine = ADP + protein N-phospho-L-histidine.</text>
        <dbReference type="EC" id="2.7.13.3"/>
    </reaction>
</comment>
<keyword evidence="9" id="KW-0472">Membrane</keyword>
<dbReference type="RefSeq" id="WP_353295132.1">
    <property type="nucleotide sequence ID" value="NZ_BAABWH010000005.1"/>
</dbReference>
<protein>
    <recommendedName>
        <fullName evidence="2">histidine kinase</fullName>
        <ecNumber evidence="2">2.7.13.3</ecNumber>
    </recommendedName>
</protein>
<reference evidence="11 12" key="1">
    <citation type="submission" date="2024-04" db="EMBL/GenBank/DDBJ databases">
        <title>Draft genome sequence of Thalassolituus maritimus NBRC 116585.</title>
        <authorList>
            <person name="Miyakawa T."/>
            <person name="Kusuya Y."/>
            <person name="Miura T."/>
        </authorList>
    </citation>
    <scope>NUCLEOTIDE SEQUENCE [LARGE SCALE GENOMIC DNA]</scope>
    <source>
        <strain evidence="11 12">5NW40-0001</strain>
    </source>
</reference>
<organism evidence="11 12">
    <name type="scientific">Thalassolituus maritimus</name>
    <dbReference type="NCBI Taxonomy" id="484498"/>
    <lineage>
        <taxon>Bacteria</taxon>
        <taxon>Pseudomonadati</taxon>
        <taxon>Pseudomonadota</taxon>
        <taxon>Gammaproteobacteria</taxon>
        <taxon>Oceanospirillales</taxon>
        <taxon>Oceanospirillaceae</taxon>
        <taxon>Thalassolituus</taxon>
    </lineage>
</organism>
<evidence type="ECO:0000256" key="9">
    <source>
        <dbReference type="SAM" id="Phobius"/>
    </source>
</evidence>
<keyword evidence="12" id="KW-1185">Reference proteome</keyword>
<keyword evidence="3" id="KW-0597">Phosphoprotein</keyword>
<keyword evidence="7 11" id="KW-0067">ATP-binding</keyword>
<dbReference type="CDD" id="cd00082">
    <property type="entry name" value="HisKA"/>
    <property type="match status" value="1"/>
</dbReference>
<dbReference type="SMART" id="SM00388">
    <property type="entry name" value="HisKA"/>
    <property type="match status" value="1"/>
</dbReference>
<dbReference type="PANTHER" id="PTHR43065:SF42">
    <property type="entry name" value="TWO-COMPONENT SENSOR PPRA"/>
    <property type="match status" value="1"/>
</dbReference>
<sequence>MMLARQKSMLATVLVCSGVILIATLAYIIAAERIGREHLAPDISTTLANIVEAQLVASPDGLQAVQSSLYHMAQHYQINEAALYSAGHRLAHGHSGDGASQLSSLLSDLPANGDWLEYAFIIDEREFLLIIRNDLSLPGFFYMDTLSTSLVIVTVSALLIFMLYMVTRQWQQTPYLHLLEDIREAAGRTDDGRITLKRRDPDLHPLIEALNDLFWRRNQRTQHLKTAHQQAERARLRATRLSTETRHMNEELAKEVSVRRSVEVQLNNTQTLLDGILNAMPTALFALDSRNRIVQCNEQAGDWLNMEYSQLTGLPLIQLIPELQPLKLIPDSATDVAVMKKSERVKIRFDDKNIVTDVLAYPLRDSQQARLVIRIDDVSQRQRMEEVMVQTEKMMTVGGLAAGMAHEINNPLGAILQNLQNTRRRLDPELPANQRTADNLNLDLNVLNTYLDERGIPQFFDHIQNAGERAAKIVANMLQFSRNDHLQKRDITVKELINTTLNIAHNDLSLKHIDLDIGESAGDAQIHCVPSEIEQVLLNLLRNAQQALDDYDGGENWRPKVKLRATRRDRMTCLEVEDNGPGIPADVAPHIFEPFFTTKEVGDGTGLGLSVSYFIVTSHHQGQLSYKRATLGGACFALCLPSEE</sequence>
<dbReference type="GO" id="GO:0005524">
    <property type="term" value="F:ATP binding"/>
    <property type="evidence" value="ECO:0007669"/>
    <property type="project" value="UniProtKB-KW"/>
</dbReference>
<evidence type="ECO:0000259" key="10">
    <source>
        <dbReference type="PROSITE" id="PS50109"/>
    </source>
</evidence>
<keyword evidence="9" id="KW-1133">Transmembrane helix</keyword>
<comment type="caution">
    <text evidence="11">The sequence shown here is derived from an EMBL/GenBank/DDBJ whole genome shotgun (WGS) entry which is preliminary data.</text>
</comment>
<evidence type="ECO:0000256" key="7">
    <source>
        <dbReference type="ARBA" id="ARBA00022840"/>
    </source>
</evidence>
<dbReference type="EMBL" id="BAABWH010000005">
    <property type="protein sequence ID" value="GAA6145991.1"/>
    <property type="molecule type" value="Genomic_DNA"/>
</dbReference>
<proteinExistence type="predicted"/>
<dbReference type="PROSITE" id="PS50109">
    <property type="entry name" value="HIS_KIN"/>
    <property type="match status" value="1"/>
</dbReference>
<dbReference type="SMART" id="SM00387">
    <property type="entry name" value="HATPase_c"/>
    <property type="match status" value="1"/>
</dbReference>
<dbReference type="SUPFAM" id="SSF55874">
    <property type="entry name" value="ATPase domain of HSP90 chaperone/DNA topoisomerase II/histidine kinase"/>
    <property type="match status" value="1"/>
</dbReference>
<evidence type="ECO:0000256" key="5">
    <source>
        <dbReference type="ARBA" id="ARBA00022741"/>
    </source>
</evidence>
<evidence type="ECO:0000256" key="2">
    <source>
        <dbReference type="ARBA" id="ARBA00012438"/>
    </source>
</evidence>
<evidence type="ECO:0000256" key="4">
    <source>
        <dbReference type="ARBA" id="ARBA00022679"/>
    </source>
</evidence>
<dbReference type="SMART" id="SM00091">
    <property type="entry name" value="PAS"/>
    <property type="match status" value="1"/>
</dbReference>
<dbReference type="InterPro" id="IPR036097">
    <property type="entry name" value="HisK_dim/P_sf"/>
</dbReference>
<evidence type="ECO:0000256" key="1">
    <source>
        <dbReference type="ARBA" id="ARBA00000085"/>
    </source>
</evidence>
<dbReference type="CDD" id="cd00130">
    <property type="entry name" value="PAS"/>
    <property type="match status" value="1"/>
</dbReference>
<dbReference type="InterPro" id="IPR004358">
    <property type="entry name" value="Sig_transdc_His_kin-like_C"/>
</dbReference>
<dbReference type="Gene3D" id="1.10.287.130">
    <property type="match status" value="1"/>
</dbReference>
<dbReference type="Proteomes" id="UP001481413">
    <property type="component" value="Unassembled WGS sequence"/>
</dbReference>
<dbReference type="InterPro" id="IPR013767">
    <property type="entry name" value="PAS_fold"/>
</dbReference>
<dbReference type="InterPro" id="IPR035965">
    <property type="entry name" value="PAS-like_dom_sf"/>
</dbReference>
<dbReference type="InterPro" id="IPR005467">
    <property type="entry name" value="His_kinase_dom"/>
</dbReference>
<evidence type="ECO:0000256" key="6">
    <source>
        <dbReference type="ARBA" id="ARBA00022777"/>
    </source>
</evidence>
<name>A0ABQ0A0S6_9GAMM</name>
<dbReference type="InterPro" id="IPR000014">
    <property type="entry name" value="PAS"/>
</dbReference>
<dbReference type="InterPro" id="IPR036890">
    <property type="entry name" value="HATPase_C_sf"/>
</dbReference>
<keyword evidence="8" id="KW-0902">Two-component regulatory system</keyword>
<accession>A0ABQ0A0S6</accession>
<evidence type="ECO:0000313" key="11">
    <source>
        <dbReference type="EMBL" id="GAA6145991.1"/>
    </source>
</evidence>
<gene>
    <name evidence="11" type="ORF">NBRC116585_21090</name>
</gene>
<dbReference type="InterPro" id="IPR003594">
    <property type="entry name" value="HATPase_dom"/>
</dbReference>